<dbReference type="Gene3D" id="1.20.1080.10">
    <property type="entry name" value="Glycerol uptake facilitator protein"/>
    <property type="match status" value="1"/>
</dbReference>
<evidence type="ECO:0000256" key="7">
    <source>
        <dbReference type="ARBA" id="ARBA00022989"/>
    </source>
</evidence>
<feature type="transmembrane region" description="Helical" evidence="11">
    <location>
        <begin position="219"/>
        <end position="240"/>
    </location>
</feature>
<dbReference type="GO" id="GO:0030183">
    <property type="term" value="P:B cell differentiation"/>
    <property type="evidence" value="ECO:0007669"/>
    <property type="project" value="Ensembl"/>
</dbReference>
<keyword evidence="8 11" id="KW-0472">Membrane</keyword>
<keyword evidence="4" id="KW-0597">Phosphoprotein</keyword>
<dbReference type="PRINTS" id="PR02020">
    <property type="entry name" value="AQUAPORIN8"/>
</dbReference>
<evidence type="ECO:0000256" key="8">
    <source>
        <dbReference type="ARBA" id="ARBA00023136"/>
    </source>
</evidence>
<keyword evidence="7 11" id="KW-1133">Transmembrane helix</keyword>
<comment type="subcellular location">
    <subcellularLocation>
        <location evidence="1">Basolateral cell membrane</location>
        <topology evidence="1">Multi-pass membrane protein</topology>
    </subcellularLocation>
</comment>
<dbReference type="GO" id="GO:0015265">
    <property type="term" value="F:urea channel activity"/>
    <property type="evidence" value="ECO:0007669"/>
    <property type="project" value="Ensembl"/>
</dbReference>
<evidence type="ECO:0000256" key="1">
    <source>
        <dbReference type="ARBA" id="ARBA00004554"/>
    </source>
</evidence>
<dbReference type="GO" id="GO:0015264">
    <property type="term" value="F:methylammonium channel activity"/>
    <property type="evidence" value="ECO:0007669"/>
    <property type="project" value="Ensembl"/>
</dbReference>
<dbReference type="OrthoDB" id="3222at2759"/>
<dbReference type="GO" id="GO:0005743">
    <property type="term" value="C:mitochondrial inner membrane"/>
    <property type="evidence" value="ECO:0007669"/>
    <property type="project" value="Ensembl"/>
</dbReference>
<dbReference type="Pfam" id="PF00230">
    <property type="entry name" value="MIP"/>
    <property type="match status" value="1"/>
</dbReference>
<dbReference type="PANTHER" id="PTHR19139">
    <property type="entry name" value="AQUAPORIN TRANSPORTER"/>
    <property type="match status" value="1"/>
</dbReference>
<dbReference type="AlphaFoldDB" id="A0A8V0ZCS9"/>
<dbReference type="GO" id="GO:0045540">
    <property type="term" value="P:regulation of cholesterol biosynthetic process"/>
    <property type="evidence" value="ECO:0007669"/>
    <property type="project" value="Ensembl"/>
</dbReference>
<dbReference type="InterPro" id="IPR023277">
    <property type="entry name" value="Aquaporin_8"/>
</dbReference>
<dbReference type="GO" id="GO:0097708">
    <property type="term" value="C:intracellular vesicle"/>
    <property type="evidence" value="ECO:0007669"/>
    <property type="project" value="Ensembl"/>
</dbReference>
<feature type="transmembrane region" description="Helical" evidence="11">
    <location>
        <begin position="260"/>
        <end position="284"/>
    </location>
</feature>
<dbReference type="GO" id="GO:0080170">
    <property type="term" value="P:hydrogen peroxide transmembrane transport"/>
    <property type="evidence" value="ECO:0007669"/>
    <property type="project" value="Ensembl"/>
</dbReference>
<evidence type="ECO:0000256" key="11">
    <source>
        <dbReference type="SAM" id="Phobius"/>
    </source>
</evidence>
<evidence type="ECO:0000256" key="4">
    <source>
        <dbReference type="ARBA" id="ARBA00022553"/>
    </source>
</evidence>
<dbReference type="PANTHER" id="PTHR19139:SF34">
    <property type="entry name" value="AQUAPORIN-4"/>
    <property type="match status" value="1"/>
</dbReference>
<dbReference type="GO" id="GO:0005790">
    <property type="term" value="C:smooth endoplasmic reticulum"/>
    <property type="evidence" value="ECO:0007669"/>
    <property type="project" value="Ensembl"/>
</dbReference>
<keyword evidence="5 10" id="KW-0812">Transmembrane</keyword>
<evidence type="ECO:0000313" key="12">
    <source>
        <dbReference type="Ensembl" id="ENSGALP00010026327.1"/>
    </source>
</evidence>
<dbReference type="GO" id="GO:0005886">
    <property type="term" value="C:plasma membrane"/>
    <property type="evidence" value="ECO:0000318"/>
    <property type="project" value="GO_Central"/>
</dbReference>
<dbReference type="GO" id="GO:1990748">
    <property type="term" value="P:cellular detoxification"/>
    <property type="evidence" value="ECO:0007669"/>
    <property type="project" value="Ensembl"/>
</dbReference>
<gene>
    <name evidence="12" type="primary">AQP8</name>
</gene>
<dbReference type="GeneTree" id="ENSGT00940000159304"/>
<dbReference type="GO" id="GO:0016323">
    <property type="term" value="C:basolateral plasma membrane"/>
    <property type="evidence" value="ECO:0000318"/>
    <property type="project" value="GO_Central"/>
</dbReference>
<dbReference type="InterPro" id="IPR000425">
    <property type="entry name" value="MIP"/>
</dbReference>
<reference evidence="12" key="2">
    <citation type="submission" date="2025-08" db="UniProtKB">
        <authorList>
            <consortium name="Ensembl"/>
        </authorList>
    </citation>
    <scope>IDENTIFICATION</scope>
    <source>
        <strain evidence="12">broiler</strain>
    </source>
</reference>
<dbReference type="GO" id="GO:0071320">
    <property type="term" value="P:cellular response to cAMP"/>
    <property type="evidence" value="ECO:0007669"/>
    <property type="project" value="Ensembl"/>
</dbReference>
<evidence type="ECO:0000256" key="6">
    <source>
        <dbReference type="ARBA" id="ARBA00022737"/>
    </source>
</evidence>
<dbReference type="GO" id="GO:0015250">
    <property type="term" value="F:water channel activity"/>
    <property type="evidence" value="ECO:0000318"/>
    <property type="project" value="GO_Central"/>
</dbReference>
<dbReference type="GO" id="GO:0046691">
    <property type="term" value="C:intracellular canaliculus"/>
    <property type="evidence" value="ECO:0007669"/>
    <property type="project" value="Ensembl"/>
</dbReference>
<feature type="transmembrane region" description="Helical" evidence="11">
    <location>
        <begin position="192"/>
        <end position="212"/>
    </location>
</feature>
<keyword evidence="10" id="KW-0813">Transport</keyword>
<comment type="similarity">
    <text evidence="2 10">Belongs to the MIP/aquaporin (TC 1.A.8) family.</text>
</comment>
<dbReference type="SUPFAM" id="SSF81338">
    <property type="entry name" value="Aquaporin-like"/>
    <property type="match status" value="1"/>
</dbReference>
<keyword evidence="6" id="KW-0677">Repeat</keyword>
<dbReference type="GO" id="GO:0140157">
    <property type="term" value="P:ammonium import across plasma membrane"/>
    <property type="evidence" value="ECO:0007669"/>
    <property type="project" value="Ensembl"/>
</dbReference>
<dbReference type="InterPro" id="IPR023271">
    <property type="entry name" value="Aquaporin-like"/>
</dbReference>
<reference evidence="12" key="1">
    <citation type="submission" date="2020-11" db="EMBL/GenBank/DDBJ databases">
        <title>Gallus gallus (Chicken) genome, bGalGal1, GRCg7b, maternal haplotype autosomes + Z &amp; W.</title>
        <authorList>
            <person name="Warren W."/>
            <person name="Formenti G."/>
            <person name="Fedrigo O."/>
            <person name="Haase B."/>
            <person name="Mountcastle J."/>
            <person name="Balacco J."/>
            <person name="Tracey A."/>
            <person name="Schneider V."/>
            <person name="Okimoto R."/>
            <person name="Cheng H."/>
            <person name="Hawken R."/>
            <person name="Howe K."/>
            <person name="Jarvis E.D."/>
        </authorList>
    </citation>
    <scope>NUCLEOTIDE SEQUENCE [LARGE SCALE GENOMIC DNA]</scope>
    <source>
        <strain evidence="12">Broiler</strain>
    </source>
</reference>
<dbReference type="GO" id="GO:0006833">
    <property type="term" value="P:water transport"/>
    <property type="evidence" value="ECO:0000318"/>
    <property type="project" value="GO_Central"/>
</dbReference>
<accession>A0A8V0ZCS9</accession>
<proteinExistence type="inferred from homology"/>
<evidence type="ECO:0000313" key="13">
    <source>
        <dbReference type="Proteomes" id="UP000000539"/>
    </source>
</evidence>
<reference evidence="12" key="3">
    <citation type="submission" date="2025-09" db="UniProtKB">
        <authorList>
            <consortium name="Ensembl"/>
        </authorList>
    </citation>
    <scope>IDENTIFICATION</scope>
    <source>
        <strain evidence="12">broiler</strain>
    </source>
</reference>
<keyword evidence="3" id="KW-1003">Cell membrane</keyword>
<dbReference type="GO" id="GO:0008519">
    <property type="term" value="F:ammonium channel activity"/>
    <property type="evidence" value="ECO:0007669"/>
    <property type="project" value="Ensembl"/>
</dbReference>
<dbReference type="Proteomes" id="UP000000539">
    <property type="component" value="Chromosome 14"/>
</dbReference>
<dbReference type="Ensembl" id="ENSGALT00010044259.1">
    <property type="protein sequence ID" value="ENSGALP00010026327.1"/>
    <property type="gene ID" value="ENSGALG00010018335.1"/>
</dbReference>
<evidence type="ECO:0000256" key="9">
    <source>
        <dbReference type="ARBA" id="ARBA00023180"/>
    </source>
</evidence>
<dbReference type="PRINTS" id="PR00783">
    <property type="entry name" value="MINTRINSICP"/>
</dbReference>
<organism evidence="12 13">
    <name type="scientific">Gallus gallus</name>
    <name type="common">Chicken</name>
    <dbReference type="NCBI Taxonomy" id="9031"/>
    <lineage>
        <taxon>Eukaryota</taxon>
        <taxon>Metazoa</taxon>
        <taxon>Chordata</taxon>
        <taxon>Craniata</taxon>
        <taxon>Vertebrata</taxon>
        <taxon>Euteleostomi</taxon>
        <taxon>Archelosauria</taxon>
        <taxon>Archosauria</taxon>
        <taxon>Dinosauria</taxon>
        <taxon>Saurischia</taxon>
        <taxon>Theropoda</taxon>
        <taxon>Coelurosauria</taxon>
        <taxon>Aves</taxon>
        <taxon>Neognathae</taxon>
        <taxon>Galloanserae</taxon>
        <taxon>Galliformes</taxon>
        <taxon>Phasianidae</taxon>
        <taxon>Phasianinae</taxon>
        <taxon>Gallus</taxon>
    </lineage>
</organism>
<protein>
    <submittedName>
        <fullName evidence="12">Aquaporin 8</fullName>
    </submittedName>
</protein>
<dbReference type="FunCoup" id="A0A8V0ZCS9">
    <property type="interactions" value="15"/>
</dbReference>
<evidence type="ECO:0000256" key="3">
    <source>
        <dbReference type="ARBA" id="ARBA00022475"/>
    </source>
</evidence>
<evidence type="ECO:0000256" key="10">
    <source>
        <dbReference type="RuleBase" id="RU000477"/>
    </source>
</evidence>
<feature type="transmembrane region" description="Helical" evidence="11">
    <location>
        <begin position="69"/>
        <end position="92"/>
    </location>
</feature>
<name>A0A8V0ZCS9_CHICK</name>
<sequence length="294" mass="31488">MLRLFLAQSWLQHLRMWLCWVCCSASWAVFPIHFASVPLVLGGQPSTKEAMEMVDAERPPAKQNWYECYVLPCLAELLGSAAFVFIGCLSVVEDSIGTGLLQPALVHGLSIVPIVVSLGNISGAHINPVVSLGIWLVGGMKLIMLIPYCIAQLCGGILGAALTKAVASSLNFDSRVGGAFGIIRTNAQIGPALGNEIILTTFLLLVVCMTAVNGETKSPLAPVCIALTVVINIIVGGSISGPCMNPARAFGPAVIANYWLYHWVYWVGPLIGCLISSLLIRFVIGDRKIRLFLK</sequence>
<dbReference type="InterPro" id="IPR034294">
    <property type="entry name" value="Aquaporin_transptr"/>
</dbReference>
<keyword evidence="13" id="KW-1185">Reference proteome</keyword>
<dbReference type="FunFam" id="1.20.1080.10:FF:000019">
    <property type="entry name" value="AQuaPorin or aquaglyceroporin related"/>
    <property type="match status" value="1"/>
</dbReference>
<keyword evidence="9" id="KW-0325">Glycoprotein</keyword>
<feature type="transmembrane region" description="Helical" evidence="11">
    <location>
        <begin position="104"/>
        <end position="123"/>
    </location>
</feature>
<evidence type="ECO:0000256" key="2">
    <source>
        <dbReference type="ARBA" id="ARBA00006175"/>
    </source>
</evidence>
<evidence type="ECO:0000256" key="5">
    <source>
        <dbReference type="ARBA" id="ARBA00022692"/>
    </source>
</evidence>